<feature type="non-terminal residue" evidence="1">
    <location>
        <position position="294"/>
    </location>
</feature>
<dbReference type="AlphaFoldDB" id="V7B557"/>
<sequence length="294" mass="31826">LRFLGERFVLLSCDDAGVLRKLILDNKAWFDGLFMSVVPWDGAFAVTNRFIWVRCRGIPLQFWCSQCFINIGALVGEVIQIDEATMEKEVLEFARFQVKVPVASPVSMVLDVCINGLPCKVLIEEEVSALDLEIKNLFGKWDGGCSEEDSEAGSEDGGVRGSLRDSVGSVVDEVLGSGEGEEVTVQCKEDAVSLGQKHQKYGSEGPQESVRGVVNEVVGGLAENEATFNGEEALGLEAWPMVERGLLRISVGNEEACVTMNEGASHEEEHVVNVVGPLENIHPGINGEAAENEA</sequence>
<dbReference type="Proteomes" id="UP000000226">
    <property type="component" value="Chromosome 8"/>
</dbReference>
<dbReference type="PANTHER" id="PTHR34427">
    <property type="entry name" value="DUF4283 DOMAIN PROTEIN"/>
    <property type="match status" value="1"/>
</dbReference>
<feature type="non-terminal residue" evidence="1">
    <location>
        <position position="1"/>
    </location>
</feature>
<accession>V7B557</accession>
<evidence type="ECO:0000313" key="1">
    <source>
        <dbReference type="EMBL" id="ESW12680.1"/>
    </source>
</evidence>
<dbReference type="PANTHER" id="PTHR34427:SF5">
    <property type="entry name" value="DUF4283 DOMAIN-CONTAINING PROTEIN"/>
    <property type="match status" value="1"/>
</dbReference>
<evidence type="ECO:0000313" key="2">
    <source>
        <dbReference type="Proteomes" id="UP000000226"/>
    </source>
</evidence>
<name>V7B557_PHAVU</name>
<dbReference type="Gramene" id="ESW12680">
    <property type="protein sequence ID" value="ESW12680"/>
    <property type="gene ID" value="PHAVU_008G1333001g"/>
</dbReference>
<dbReference type="OrthoDB" id="1418158at2759"/>
<protein>
    <submittedName>
        <fullName evidence="1">Uncharacterized protein</fullName>
    </submittedName>
</protein>
<proteinExistence type="predicted"/>
<reference evidence="2" key="1">
    <citation type="journal article" date="2014" name="Nat. Genet.">
        <title>A reference genome for common bean and genome-wide analysis of dual domestications.</title>
        <authorList>
            <person name="Schmutz J."/>
            <person name="McClean P.E."/>
            <person name="Mamidi S."/>
            <person name="Wu G.A."/>
            <person name="Cannon S.B."/>
            <person name="Grimwood J."/>
            <person name="Jenkins J."/>
            <person name="Shu S."/>
            <person name="Song Q."/>
            <person name="Chavarro C."/>
            <person name="Torres-Torres M."/>
            <person name="Geffroy V."/>
            <person name="Moghaddam S.M."/>
            <person name="Gao D."/>
            <person name="Abernathy B."/>
            <person name="Barry K."/>
            <person name="Blair M."/>
            <person name="Brick M.A."/>
            <person name="Chovatia M."/>
            <person name="Gepts P."/>
            <person name="Goodstein D.M."/>
            <person name="Gonzales M."/>
            <person name="Hellsten U."/>
            <person name="Hyten D.L."/>
            <person name="Jia G."/>
            <person name="Kelly J.D."/>
            <person name="Kudrna D."/>
            <person name="Lee R."/>
            <person name="Richard M.M."/>
            <person name="Miklas P.N."/>
            <person name="Osorno J.M."/>
            <person name="Rodrigues J."/>
            <person name="Thareau V."/>
            <person name="Urrea C.A."/>
            <person name="Wang M."/>
            <person name="Yu Y."/>
            <person name="Zhang M."/>
            <person name="Wing R.A."/>
            <person name="Cregan P.B."/>
            <person name="Rokhsar D.S."/>
            <person name="Jackson S.A."/>
        </authorList>
    </citation>
    <scope>NUCLEOTIDE SEQUENCE [LARGE SCALE GENOMIC DNA]</scope>
    <source>
        <strain evidence="2">cv. G19833</strain>
    </source>
</reference>
<keyword evidence="2" id="KW-1185">Reference proteome</keyword>
<gene>
    <name evidence="1" type="ORF">PHAVU_008G1333001g</name>
</gene>
<organism evidence="1 2">
    <name type="scientific">Phaseolus vulgaris</name>
    <name type="common">Kidney bean</name>
    <name type="synonym">French bean</name>
    <dbReference type="NCBI Taxonomy" id="3885"/>
    <lineage>
        <taxon>Eukaryota</taxon>
        <taxon>Viridiplantae</taxon>
        <taxon>Streptophyta</taxon>
        <taxon>Embryophyta</taxon>
        <taxon>Tracheophyta</taxon>
        <taxon>Spermatophyta</taxon>
        <taxon>Magnoliopsida</taxon>
        <taxon>eudicotyledons</taxon>
        <taxon>Gunneridae</taxon>
        <taxon>Pentapetalae</taxon>
        <taxon>rosids</taxon>
        <taxon>fabids</taxon>
        <taxon>Fabales</taxon>
        <taxon>Fabaceae</taxon>
        <taxon>Papilionoideae</taxon>
        <taxon>50 kb inversion clade</taxon>
        <taxon>NPAAA clade</taxon>
        <taxon>indigoferoid/millettioid clade</taxon>
        <taxon>Phaseoleae</taxon>
        <taxon>Phaseolus</taxon>
    </lineage>
</organism>
<dbReference type="EMBL" id="CM002295">
    <property type="protein sequence ID" value="ESW12680.1"/>
    <property type="molecule type" value="Genomic_DNA"/>
</dbReference>